<reference evidence="8" key="1">
    <citation type="submission" date="2022-02" db="EMBL/GenBank/DDBJ databases">
        <authorList>
            <person name="Cha I.-T."/>
            <person name="Lee K.-E."/>
            <person name="Park S.-J."/>
        </authorList>
    </citation>
    <scope>NUCLEOTIDE SEQUENCE</scope>
    <source>
        <strain evidence="8">K3R-10</strain>
    </source>
</reference>
<dbReference type="Gene3D" id="1.10.10.10">
    <property type="entry name" value="Winged helix-like DNA-binding domain superfamily/Winged helix DNA-binding domain"/>
    <property type="match status" value="1"/>
</dbReference>
<dbReference type="InterPro" id="IPR013324">
    <property type="entry name" value="RNA_pol_sigma_r3/r4-like"/>
</dbReference>
<dbReference type="PANTHER" id="PTHR43133:SF51">
    <property type="entry name" value="RNA POLYMERASE SIGMA FACTOR"/>
    <property type="match status" value="1"/>
</dbReference>
<evidence type="ECO:0000313" key="9">
    <source>
        <dbReference type="Proteomes" id="UP001232117"/>
    </source>
</evidence>
<comment type="similarity">
    <text evidence="1">Belongs to the sigma-70 factor family. ECF subfamily.</text>
</comment>
<gene>
    <name evidence="7" type="ORF">MG292_00415</name>
    <name evidence="8" type="ORF">MG292_00495</name>
</gene>
<keyword evidence="4" id="KW-0804">Transcription</keyword>
<proteinExistence type="inferred from homology"/>
<reference evidence="8 9" key="2">
    <citation type="submission" date="2023-06" db="EMBL/GenBank/DDBJ databases">
        <title>Complete Genome Sequence of Flavobacterium keumense K3R-10.</title>
        <authorList>
            <person name="Jeong H."/>
            <person name="Jhang S.Y."/>
            <person name="Kim J.N."/>
        </authorList>
    </citation>
    <scope>NUCLEOTIDE SEQUENCE [LARGE SCALE GENOMIC DNA]</scope>
    <source>
        <strain evidence="8 9">K3R-10</strain>
    </source>
</reference>
<dbReference type="Pfam" id="PF08281">
    <property type="entry name" value="Sigma70_r4_2"/>
    <property type="match status" value="1"/>
</dbReference>
<dbReference type="InterPro" id="IPR013325">
    <property type="entry name" value="RNA_pol_sigma_r2"/>
</dbReference>
<dbReference type="NCBIfam" id="TIGR02937">
    <property type="entry name" value="sigma70-ECF"/>
    <property type="match status" value="1"/>
</dbReference>
<evidence type="ECO:0000256" key="3">
    <source>
        <dbReference type="ARBA" id="ARBA00023082"/>
    </source>
</evidence>
<dbReference type="InterPro" id="IPR013249">
    <property type="entry name" value="RNA_pol_sigma70_r4_t2"/>
</dbReference>
<keyword evidence="2" id="KW-0805">Transcription regulation</keyword>
<organism evidence="8 9">
    <name type="scientific">Flavobacterium keumense</name>
    <dbReference type="NCBI Taxonomy" id="1306518"/>
    <lineage>
        <taxon>Bacteria</taxon>
        <taxon>Pseudomonadati</taxon>
        <taxon>Bacteroidota</taxon>
        <taxon>Flavobacteriia</taxon>
        <taxon>Flavobacteriales</taxon>
        <taxon>Flavobacteriaceae</taxon>
        <taxon>Flavobacterium</taxon>
    </lineage>
</organism>
<dbReference type="InterPro" id="IPR039425">
    <property type="entry name" value="RNA_pol_sigma-70-like"/>
</dbReference>
<dbReference type="Gene3D" id="1.10.1740.10">
    <property type="match status" value="1"/>
</dbReference>
<sequence>MNSEEDFIKKLISNSQKDAAFKKLLDMYQVKLYWLIRKLVITHDDANDVLQNTFIRVYKGLPKFTQNSSLYTWMHRIAYNEALRFIEQNKKKHHVSIDDVNSSYLDTLMEDSFFEGNEIQTKLQRILAGLSNKQREIFNMKYYDDMKFREIAALTGIKEGTLKTSYYNTVSLIQSTIQNIETTPLQKAD</sequence>
<evidence type="ECO:0000259" key="6">
    <source>
        <dbReference type="Pfam" id="PF08281"/>
    </source>
</evidence>
<evidence type="ECO:0000313" key="8">
    <source>
        <dbReference type="EMBL" id="WGK94738.1"/>
    </source>
</evidence>
<dbReference type="InterPro" id="IPR014284">
    <property type="entry name" value="RNA_pol_sigma-70_dom"/>
</dbReference>
<dbReference type="RefSeq" id="WP_264532546.1">
    <property type="nucleotide sequence ID" value="NZ_CP092332.1"/>
</dbReference>
<evidence type="ECO:0000256" key="2">
    <source>
        <dbReference type="ARBA" id="ARBA00023015"/>
    </source>
</evidence>
<dbReference type="InterPro" id="IPR036388">
    <property type="entry name" value="WH-like_DNA-bd_sf"/>
</dbReference>
<dbReference type="Proteomes" id="UP001232117">
    <property type="component" value="Chromosome"/>
</dbReference>
<evidence type="ECO:0000256" key="4">
    <source>
        <dbReference type="ARBA" id="ARBA00023163"/>
    </source>
</evidence>
<dbReference type="Pfam" id="PF04542">
    <property type="entry name" value="Sigma70_r2"/>
    <property type="match status" value="1"/>
</dbReference>
<dbReference type="InterPro" id="IPR007627">
    <property type="entry name" value="RNA_pol_sigma70_r2"/>
</dbReference>
<evidence type="ECO:0000313" key="7">
    <source>
        <dbReference type="EMBL" id="WGK94725.1"/>
    </source>
</evidence>
<dbReference type="CDD" id="cd06171">
    <property type="entry name" value="Sigma70_r4"/>
    <property type="match status" value="1"/>
</dbReference>
<dbReference type="EMBL" id="CP092332">
    <property type="protein sequence ID" value="WGK94738.1"/>
    <property type="molecule type" value="Genomic_DNA"/>
</dbReference>
<feature type="domain" description="RNA polymerase sigma factor 70 region 4 type 2" evidence="6">
    <location>
        <begin position="122"/>
        <end position="166"/>
    </location>
</feature>
<dbReference type="PANTHER" id="PTHR43133">
    <property type="entry name" value="RNA POLYMERASE ECF-TYPE SIGMA FACTO"/>
    <property type="match status" value="1"/>
</dbReference>
<dbReference type="EMBL" id="CP092332">
    <property type="protein sequence ID" value="WGK94725.1"/>
    <property type="molecule type" value="Genomic_DNA"/>
</dbReference>
<keyword evidence="9" id="KW-1185">Reference proteome</keyword>
<accession>A0ABY8N6D2</accession>
<keyword evidence="3" id="KW-0731">Sigma factor</keyword>
<dbReference type="SUPFAM" id="SSF88946">
    <property type="entry name" value="Sigma2 domain of RNA polymerase sigma factors"/>
    <property type="match status" value="1"/>
</dbReference>
<evidence type="ECO:0000256" key="1">
    <source>
        <dbReference type="ARBA" id="ARBA00010641"/>
    </source>
</evidence>
<evidence type="ECO:0000259" key="5">
    <source>
        <dbReference type="Pfam" id="PF04542"/>
    </source>
</evidence>
<dbReference type="SUPFAM" id="SSF88659">
    <property type="entry name" value="Sigma3 and sigma4 domains of RNA polymerase sigma factors"/>
    <property type="match status" value="1"/>
</dbReference>
<feature type="domain" description="RNA polymerase sigma-70 region 2" evidence="5">
    <location>
        <begin position="25"/>
        <end position="91"/>
    </location>
</feature>
<protein>
    <submittedName>
        <fullName evidence="8">RNA polymerase sigma factor</fullName>
    </submittedName>
</protein>
<name>A0ABY8N6D2_9FLAO</name>